<gene>
    <name evidence="4" type="primary">birA</name>
    <name evidence="4" type="ORF">DK880_00896</name>
</gene>
<dbReference type="OrthoDB" id="9807064at2"/>
<dbReference type="Proteomes" id="UP000245872">
    <property type="component" value="Chromosome"/>
</dbReference>
<proteinExistence type="predicted"/>
<dbReference type="KEGG" id="cher:DK880_00896"/>
<protein>
    <submittedName>
        <fullName evidence="4">Bifunctional ligase/repressor BirA</fullName>
        <ecNumber evidence="4">6.3.4.15</ecNumber>
    </submittedName>
</protein>
<evidence type="ECO:0000259" key="3">
    <source>
        <dbReference type="PROSITE" id="PS51733"/>
    </source>
</evidence>
<dbReference type="PANTHER" id="PTHR12835:SF5">
    <property type="entry name" value="BIOTIN--PROTEIN LIGASE"/>
    <property type="match status" value="1"/>
</dbReference>
<dbReference type="PROSITE" id="PS51733">
    <property type="entry name" value="BPL_LPL_CATALYTIC"/>
    <property type="match status" value="1"/>
</dbReference>
<keyword evidence="1 4" id="KW-0436">Ligase</keyword>
<keyword evidence="2" id="KW-1133">Transmembrane helix</keyword>
<dbReference type="CDD" id="cd16442">
    <property type="entry name" value="BPL"/>
    <property type="match status" value="1"/>
</dbReference>
<reference evidence="4 5" key="1">
    <citation type="submission" date="2018-05" db="EMBL/GenBank/DDBJ databases">
        <title>Candidatus Cardinium hertigii Genome Assembly.</title>
        <authorList>
            <person name="Showmaker K.C."/>
            <person name="Walden K.O."/>
            <person name="Fields C.J."/>
            <person name="Lambert K.N."/>
            <person name="Hudson M.E."/>
        </authorList>
    </citation>
    <scope>NUCLEOTIDE SEQUENCE [LARGE SCALE GENOMIC DNA]</scope>
    <source>
        <strain evidence="5">cHgTN10</strain>
    </source>
</reference>
<dbReference type="Gene3D" id="3.30.930.10">
    <property type="entry name" value="Bira Bifunctional Protein, Domain 2"/>
    <property type="match status" value="1"/>
</dbReference>
<accession>A0A2Z3LIB3</accession>
<feature type="transmembrane region" description="Helical" evidence="2">
    <location>
        <begin position="62"/>
        <end position="81"/>
    </location>
</feature>
<keyword evidence="2" id="KW-0472">Membrane</keyword>
<dbReference type="InterPro" id="IPR045864">
    <property type="entry name" value="aa-tRNA-synth_II/BPL/LPL"/>
</dbReference>
<name>A0A2Z3LIB3_9BACT</name>
<keyword evidence="5" id="KW-1185">Reference proteome</keyword>
<dbReference type="SUPFAM" id="SSF55681">
    <property type="entry name" value="Class II aaRS and biotin synthetases"/>
    <property type="match status" value="1"/>
</dbReference>
<keyword evidence="2" id="KW-0812">Transmembrane</keyword>
<sequence>MLYAPFPNASFYYAECTSTIDRIQPYLAQGRLAEGTVWIADYQTNGRGQRQNNWESEVGKNLLFTLLLYPTVLAAAAVFALNMITSLAVYEAAAYWLNPINVAIKWPNDIYYKNKKLGGILIATQIGKTHVKSAVISVGFNVNQLTFKTPFATSLALHHAAPLDRSLLLNQMLHALGMYYGQLQANKIESLWTCYLDKLYCKNEWHGFQTVNGYKHGKIVTVNSIGQLVIETYHGQQELYNPKEIAMVS</sequence>
<dbReference type="EMBL" id="CP029619">
    <property type="protein sequence ID" value="AWN82194.1"/>
    <property type="molecule type" value="Genomic_DNA"/>
</dbReference>
<dbReference type="AlphaFoldDB" id="A0A2Z3LIB3"/>
<dbReference type="EC" id="6.3.4.15" evidence="4"/>
<dbReference type="InterPro" id="IPR004143">
    <property type="entry name" value="BPL_LPL_catalytic"/>
</dbReference>
<dbReference type="InterPro" id="IPR004408">
    <property type="entry name" value="Biotin_CoA_COase_ligase"/>
</dbReference>
<evidence type="ECO:0000313" key="5">
    <source>
        <dbReference type="Proteomes" id="UP000245872"/>
    </source>
</evidence>
<evidence type="ECO:0000313" key="4">
    <source>
        <dbReference type="EMBL" id="AWN82194.1"/>
    </source>
</evidence>
<evidence type="ECO:0000256" key="2">
    <source>
        <dbReference type="SAM" id="Phobius"/>
    </source>
</evidence>
<dbReference type="GO" id="GO:0004077">
    <property type="term" value="F:biotin--[biotin carboxyl-carrier protein] ligase activity"/>
    <property type="evidence" value="ECO:0007669"/>
    <property type="project" value="UniProtKB-EC"/>
</dbReference>
<dbReference type="GO" id="GO:0005737">
    <property type="term" value="C:cytoplasm"/>
    <property type="evidence" value="ECO:0007669"/>
    <property type="project" value="TreeGrafter"/>
</dbReference>
<feature type="domain" description="BPL/LPL catalytic" evidence="3">
    <location>
        <begin position="1"/>
        <end position="184"/>
    </location>
</feature>
<organism evidence="4 5">
    <name type="scientific">Candidatus Cardinium hertigii</name>
    <dbReference type="NCBI Taxonomy" id="247481"/>
    <lineage>
        <taxon>Bacteria</taxon>
        <taxon>Pseudomonadati</taxon>
        <taxon>Bacteroidota</taxon>
        <taxon>Cytophagia</taxon>
        <taxon>Cytophagales</taxon>
        <taxon>Amoebophilaceae</taxon>
        <taxon>Candidatus Cardinium</taxon>
    </lineage>
</organism>
<dbReference type="NCBIfam" id="TIGR00121">
    <property type="entry name" value="birA_ligase"/>
    <property type="match status" value="1"/>
</dbReference>
<evidence type="ECO:0000256" key="1">
    <source>
        <dbReference type="ARBA" id="ARBA00022598"/>
    </source>
</evidence>
<dbReference type="PANTHER" id="PTHR12835">
    <property type="entry name" value="BIOTIN PROTEIN LIGASE"/>
    <property type="match status" value="1"/>
</dbReference>
<dbReference type="Pfam" id="PF03099">
    <property type="entry name" value="BPL_LplA_LipB"/>
    <property type="match status" value="1"/>
</dbReference>